<evidence type="ECO:0000256" key="3">
    <source>
        <dbReference type="ARBA" id="ARBA00022833"/>
    </source>
</evidence>
<comment type="caution">
    <text evidence="6">The sequence shown here is derived from an EMBL/GenBank/DDBJ whole genome shotgun (WGS) entry which is preliminary data.</text>
</comment>
<protein>
    <submittedName>
        <fullName evidence="6">TraR/DksA family transcriptional regulator</fullName>
    </submittedName>
</protein>
<dbReference type="EMBL" id="JARRAG010000002">
    <property type="protein sequence ID" value="MDG3006004.1"/>
    <property type="molecule type" value="Genomic_DNA"/>
</dbReference>
<sequence length="128" mass="14404">MAASLKPEEIGSYRRLLEDLGDRLRGNVDRMTDEALRRNQGEASTNLSNVPLHMADVGTENYDQEFTLGLIENEQETLKLIDEAMVRIGDGTYGHCAECDQPIAKARLSALPYTRYCIECARKLENPE</sequence>
<evidence type="ECO:0000256" key="1">
    <source>
        <dbReference type="ARBA" id="ARBA00022723"/>
    </source>
</evidence>
<evidence type="ECO:0000259" key="5">
    <source>
        <dbReference type="Pfam" id="PF01258"/>
    </source>
</evidence>
<dbReference type="Pfam" id="PF01258">
    <property type="entry name" value="zf-dskA_traR"/>
    <property type="match status" value="1"/>
</dbReference>
<gene>
    <name evidence="6" type="ORF">PZE19_19700</name>
</gene>
<feature type="zinc finger region" description="dksA C4-type" evidence="4">
    <location>
        <begin position="96"/>
        <end position="120"/>
    </location>
</feature>
<evidence type="ECO:0000256" key="4">
    <source>
        <dbReference type="PROSITE-ProRule" id="PRU00510"/>
    </source>
</evidence>
<reference evidence="6 7" key="1">
    <citation type="submission" date="2023-03" db="EMBL/GenBank/DDBJ databases">
        <title>Paludisphaera mucosa sp. nov. a novel planctomycete from northern fen.</title>
        <authorList>
            <person name="Ivanova A."/>
        </authorList>
    </citation>
    <scope>NUCLEOTIDE SEQUENCE [LARGE SCALE GENOMIC DNA]</scope>
    <source>
        <strain evidence="6 7">Pla2</strain>
    </source>
</reference>
<keyword evidence="2" id="KW-0863">Zinc-finger</keyword>
<dbReference type="RefSeq" id="WP_277862310.1">
    <property type="nucleotide sequence ID" value="NZ_JARRAG010000002.1"/>
</dbReference>
<dbReference type="Gene3D" id="1.20.120.910">
    <property type="entry name" value="DksA, coiled-coil domain"/>
    <property type="match status" value="1"/>
</dbReference>
<dbReference type="SUPFAM" id="SSF109635">
    <property type="entry name" value="DnaK suppressor protein DksA, alpha-hairpin domain"/>
    <property type="match status" value="1"/>
</dbReference>
<evidence type="ECO:0000313" key="7">
    <source>
        <dbReference type="Proteomes" id="UP001216907"/>
    </source>
</evidence>
<organism evidence="6 7">
    <name type="scientific">Paludisphaera mucosa</name>
    <dbReference type="NCBI Taxonomy" id="3030827"/>
    <lineage>
        <taxon>Bacteria</taxon>
        <taxon>Pseudomonadati</taxon>
        <taxon>Planctomycetota</taxon>
        <taxon>Planctomycetia</taxon>
        <taxon>Isosphaerales</taxon>
        <taxon>Isosphaeraceae</taxon>
        <taxon>Paludisphaera</taxon>
    </lineage>
</organism>
<feature type="domain" description="Zinc finger DksA/TraR C4-type" evidence="5">
    <location>
        <begin position="91"/>
        <end position="125"/>
    </location>
</feature>
<accession>A0ABT6FET1</accession>
<dbReference type="InterPro" id="IPR037187">
    <property type="entry name" value="DnaK_N"/>
</dbReference>
<dbReference type="Proteomes" id="UP001216907">
    <property type="component" value="Unassembled WGS sequence"/>
</dbReference>
<keyword evidence="1" id="KW-0479">Metal-binding</keyword>
<dbReference type="InterPro" id="IPR000962">
    <property type="entry name" value="Znf_DskA_TraR"/>
</dbReference>
<dbReference type="SUPFAM" id="SSF57716">
    <property type="entry name" value="Glucocorticoid receptor-like (DNA-binding domain)"/>
    <property type="match status" value="1"/>
</dbReference>
<evidence type="ECO:0000313" key="6">
    <source>
        <dbReference type="EMBL" id="MDG3006004.1"/>
    </source>
</evidence>
<evidence type="ECO:0000256" key="2">
    <source>
        <dbReference type="ARBA" id="ARBA00022771"/>
    </source>
</evidence>
<keyword evidence="7" id="KW-1185">Reference proteome</keyword>
<dbReference type="PROSITE" id="PS51128">
    <property type="entry name" value="ZF_DKSA_2"/>
    <property type="match status" value="1"/>
</dbReference>
<proteinExistence type="predicted"/>
<dbReference type="PANTHER" id="PTHR33823:SF4">
    <property type="entry name" value="GENERAL STRESS PROTEIN 16O"/>
    <property type="match status" value="1"/>
</dbReference>
<name>A0ABT6FET1_9BACT</name>
<keyword evidence="3" id="KW-0862">Zinc</keyword>
<dbReference type="PANTHER" id="PTHR33823">
    <property type="entry name" value="RNA POLYMERASE-BINDING TRANSCRIPTION FACTOR DKSA-RELATED"/>
    <property type="match status" value="1"/>
</dbReference>